<accession>A0A6C0J961</accession>
<protein>
    <submittedName>
        <fullName evidence="1">Uncharacterized protein</fullName>
    </submittedName>
</protein>
<dbReference type="EMBL" id="MN740350">
    <property type="protein sequence ID" value="QHU01813.1"/>
    <property type="molecule type" value="Genomic_DNA"/>
</dbReference>
<reference evidence="1" key="1">
    <citation type="journal article" date="2020" name="Nature">
        <title>Giant virus diversity and host interactions through global metagenomics.</title>
        <authorList>
            <person name="Schulz F."/>
            <person name="Roux S."/>
            <person name="Paez-Espino D."/>
            <person name="Jungbluth S."/>
            <person name="Walsh D.A."/>
            <person name="Denef V.J."/>
            <person name="McMahon K.D."/>
            <person name="Konstantinidis K.T."/>
            <person name="Eloe-Fadrosh E.A."/>
            <person name="Kyrpides N.C."/>
            <person name="Woyke T."/>
        </authorList>
    </citation>
    <scope>NUCLEOTIDE SEQUENCE</scope>
    <source>
        <strain evidence="1">GVMAG-M-3300025880-56</strain>
    </source>
</reference>
<dbReference type="AlphaFoldDB" id="A0A6C0J961"/>
<sequence length="127" mass="15179">MHDFILRHLHDKKIKKIGNYFIISIEVSGQYDYIDLFKFIQINAFFFKSTDFIDIMCICKTLFDYILIKWIFMNYMNCTTYATDDPVSFCLLESSINKIDWNIFLSKTGSMSQNVSFFNYSDIYKNI</sequence>
<organism evidence="1">
    <name type="scientific">viral metagenome</name>
    <dbReference type="NCBI Taxonomy" id="1070528"/>
    <lineage>
        <taxon>unclassified sequences</taxon>
        <taxon>metagenomes</taxon>
        <taxon>organismal metagenomes</taxon>
    </lineage>
</organism>
<name>A0A6C0J961_9ZZZZ</name>
<evidence type="ECO:0000313" key="1">
    <source>
        <dbReference type="EMBL" id="QHU01813.1"/>
    </source>
</evidence>
<proteinExistence type="predicted"/>